<sequence>MLHAVFEFNDDFQGCLFSKIISGRAGRVNIYELIHENLNTNPVNKHETGKCNKIVLCVAYGTMISVLLTRLCS</sequence>
<organism evidence="1">
    <name type="scientific">Pararge aegeria</name>
    <name type="common">speckled wood butterfly</name>
    <dbReference type="NCBI Taxonomy" id="116150"/>
    <lineage>
        <taxon>Eukaryota</taxon>
        <taxon>Metazoa</taxon>
        <taxon>Ecdysozoa</taxon>
        <taxon>Arthropoda</taxon>
        <taxon>Hexapoda</taxon>
        <taxon>Insecta</taxon>
        <taxon>Pterygota</taxon>
        <taxon>Neoptera</taxon>
        <taxon>Endopterygota</taxon>
        <taxon>Lepidoptera</taxon>
        <taxon>Glossata</taxon>
        <taxon>Ditrysia</taxon>
        <taxon>Papilionoidea</taxon>
        <taxon>Nymphalidae</taxon>
        <taxon>Satyrinae</taxon>
        <taxon>Satyrini</taxon>
        <taxon>Parargina</taxon>
        <taxon>Pararge</taxon>
    </lineage>
</organism>
<evidence type="ECO:0000313" key="1">
    <source>
        <dbReference type="EMBL" id="JAA85273.1"/>
    </source>
</evidence>
<protein>
    <submittedName>
        <fullName evidence="1">Uncharacterized protein</fullName>
    </submittedName>
</protein>
<accession>S4P8F5</accession>
<reference evidence="1" key="1">
    <citation type="journal article" date="2013" name="BMC Genomics">
        <title>Unscrambling butterfly oogenesis.</title>
        <authorList>
            <person name="Carter J.M."/>
            <person name="Baker S.C."/>
            <person name="Pink R."/>
            <person name="Carter D.R."/>
            <person name="Collins A."/>
            <person name="Tomlin J."/>
            <person name="Gibbs M."/>
            <person name="Breuker C.J."/>
        </authorList>
    </citation>
    <scope>NUCLEOTIDE SEQUENCE</scope>
    <source>
        <tissue evidence="1">Ovary</tissue>
    </source>
</reference>
<proteinExistence type="predicted"/>
<dbReference type="EMBL" id="GAIX01007287">
    <property type="protein sequence ID" value="JAA85273.1"/>
    <property type="molecule type" value="Transcribed_RNA"/>
</dbReference>
<dbReference type="AlphaFoldDB" id="S4P8F5"/>
<name>S4P8F5_9NEOP</name>
<reference evidence="1" key="2">
    <citation type="submission" date="2013-05" db="EMBL/GenBank/DDBJ databases">
        <authorList>
            <person name="Carter J.-M."/>
            <person name="Baker S.C."/>
            <person name="Pink R."/>
            <person name="Carter D.R.F."/>
            <person name="Collins A."/>
            <person name="Tomlin J."/>
            <person name="Gibbs M."/>
            <person name="Breuker C.J."/>
        </authorList>
    </citation>
    <scope>NUCLEOTIDE SEQUENCE</scope>
    <source>
        <tissue evidence="1">Ovary</tissue>
    </source>
</reference>